<evidence type="ECO:0000259" key="9">
    <source>
        <dbReference type="PROSITE" id="PS51755"/>
    </source>
</evidence>
<dbReference type="Gene3D" id="3.40.50.300">
    <property type="entry name" value="P-loop containing nucleotide triphosphate hydrolases"/>
    <property type="match status" value="1"/>
</dbReference>
<dbReference type="InterPro" id="IPR002182">
    <property type="entry name" value="NB-ARC"/>
</dbReference>
<dbReference type="SMART" id="SM01043">
    <property type="entry name" value="BTAD"/>
    <property type="match status" value="1"/>
</dbReference>
<evidence type="ECO:0000256" key="4">
    <source>
        <dbReference type="ARBA" id="ARBA00023125"/>
    </source>
</evidence>
<dbReference type="SMART" id="SM00028">
    <property type="entry name" value="TPR"/>
    <property type="match status" value="8"/>
</dbReference>
<sequence length="1007" mass="109330">MLGQHAEDRLRFNVLGPLEVWTGETRLRLGGLVQERVLATLLLEPGRLVPVSRLVEAAWEEEPPATASHQVRKAVADLRRRIPGGSQVVITDGPGYRVAVLEDQLDLTEFTVLVRRARAAAEQDRTAQAVEALRTALELWRGPVLSDVAGPVISAAAAALDERRLAAAEQLFELCLGLGQAAELVADLRDLTAKYPLRENLRRQLMLALYRSSRQAEALEEYARVRDLLVEELGIDPGQQLTQVYEGILRESPDLAAPEPPSPPAPAAPVPAQAPCTLPYDLADFSGRDREQRELLDCAQRSVASAPGIVAIDGMGGCGKTALAVRVAHRLADEYPDGRLYINLRGYTPGEQPVTSAAALATLLRALGIPGDQIPDDLEGRTAAWRAALTGRRLLLLLDNAVDAADVRLLMPPSPGCLVLVTSRSRLLDLDGAHWTSLDVMSGDDSVLLVSKTLGAERVAAEPEASAELARLCGHLPLALRIATARLRNRPRWTVGYLVDRLCDETRRLDELSLGERSVAATLRLSYQTMAAESRVAFRLLALHPGSDIDVHSAAALLGTDTRDAEDILEHMLDVHLLQQPDVGLYAFHDLVRSFALSLRGPATEQEDHAAVGRLLAYYLTATERACDVLFPGRRRRPTGLPATGAELPDLGDAHRALTWFTREHTALSGAVALARTHGHDRHAVWLTRDVVFYLNARGHISEFRDLSRSAVDVARRLGDLVLLAVSLSNLGVACWKLGRFEEGVEVAREALEVATELGDRDTEAHSESTLGLLNSVLGRFDEALPHLVRAVDLGRELGNARSESESLTILSTLYEQWGRYPEAVEAARRAVELDRRLGNRENEIVSVTDLALALLGLEEYTEAQQCLERARRIGDQTHDPGNVGVLLALSADVQHRLGDTADAARLADHALELVRSSVVPIRQVKTENILGRLCTRQGDPAKALHLHTSALKTASGIGYRIEEAHALAGLARACEALGDHAAARQHAGAAAGLFDTMGVPEIGRSR</sequence>
<dbReference type="InterPro" id="IPR036388">
    <property type="entry name" value="WH-like_DNA-bd_sf"/>
</dbReference>
<dbReference type="InterPro" id="IPR001867">
    <property type="entry name" value="OmpR/PhoB-type_DNA-bd"/>
</dbReference>
<dbReference type="InterPro" id="IPR011990">
    <property type="entry name" value="TPR-like_helical_dom_sf"/>
</dbReference>
<dbReference type="Proteomes" id="UP000653644">
    <property type="component" value="Unassembled WGS sequence"/>
</dbReference>
<dbReference type="SUPFAM" id="SSF52540">
    <property type="entry name" value="P-loop containing nucleoside triphosphate hydrolases"/>
    <property type="match status" value="1"/>
</dbReference>
<keyword evidence="3" id="KW-0805">Transcription regulation</keyword>
<dbReference type="SMART" id="SM00862">
    <property type="entry name" value="Trans_reg_C"/>
    <property type="match status" value="1"/>
</dbReference>
<dbReference type="RefSeq" id="WP_306433507.1">
    <property type="nucleotide sequence ID" value="NZ_BMVN01000046.1"/>
</dbReference>
<evidence type="ECO:0000256" key="7">
    <source>
        <dbReference type="PROSITE-ProRule" id="PRU01091"/>
    </source>
</evidence>
<dbReference type="PROSITE" id="PS50005">
    <property type="entry name" value="TPR"/>
    <property type="match status" value="1"/>
</dbReference>
<accession>A0ABQ3D706</accession>
<dbReference type="PRINTS" id="PR00364">
    <property type="entry name" value="DISEASERSIST"/>
</dbReference>
<evidence type="ECO:0000256" key="6">
    <source>
        <dbReference type="PROSITE-ProRule" id="PRU00339"/>
    </source>
</evidence>
<evidence type="ECO:0000256" key="5">
    <source>
        <dbReference type="ARBA" id="ARBA00023163"/>
    </source>
</evidence>
<name>A0ABQ3D706_9ACTN</name>
<feature type="region of interest" description="Disordered" evidence="8">
    <location>
        <begin position="253"/>
        <end position="273"/>
    </location>
</feature>
<dbReference type="PANTHER" id="PTHR35807:SF1">
    <property type="entry name" value="TRANSCRIPTIONAL REGULATOR REDD"/>
    <property type="match status" value="1"/>
</dbReference>
<keyword evidence="2" id="KW-0902">Two-component regulatory system</keyword>
<dbReference type="Pfam" id="PF00931">
    <property type="entry name" value="NB-ARC"/>
    <property type="match status" value="1"/>
</dbReference>
<dbReference type="InterPro" id="IPR051677">
    <property type="entry name" value="AfsR-DnrI-RedD_regulator"/>
</dbReference>
<dbReference type="InterPro" id="IPR027417">
    <property type="entry name" value="P-loop_NTPase"/>
</dbReference>
<feature type="repeat" description="TPR" evidence="6">
    <location>
        <begin position="805"/>
        <end position="838"/>
    </location>
</feature>
<feature type="domain" description="OmpR/PhoB-type" evidence="9">
    <location>
        <begin position="1"/>
        <end position="100"/>
    </location>
</feature>
<feature type="compositionally biased region" description="Pro residues" evidence="8">
    <location>
        <begin position="258"/>
        <end position="269"/>
    </location>
</feature>
<evidence type="ECO:0000256" key="3">
    <source>
        <dbReference type="ARBA" id="ARBA00023015"/>
    </source>
</evidence>
<dbReference type="Pfam" id="PF13424">
    <property type="entry name" value="TPR_12"/>
    <property type="match status" value="3"/>
</dbReference>
<comment type="caution">
    <text evidence="10">The sequence shown here is derived from an EMBL/GenBank/DDBJ whole genome shotgun (WGS) entry which is preliminary data.</text>
</comment>
<dbReference type="Pfam" id="PF03704">
    <property type="entry name" value="BTAD"/>
    <property type="match status" value="1"/>
</dbReference>
<dbReference type="SUPFAM" id="SSF46894">
    <property type="entry name" value="C-terminal effector domain of the bipartite response regulators"/>
    <property type="match status" value="1"/>
</dbReference>
<dbReference type="Gene3D" id="1.25.40.10">
    <property type="entry name" value="Tetratricopeptide repeat domain"/>
    <property type="match status" value="3"/>
</dbReference>
<dbReference type="EMBL" id="BMVN01000046">
    <property type="protein sequence ID" value="GHA62172.1"/>
    <property type="molecule type" value="Genomic_DNA"/>
</dbReference>
<keyword evidence="5" id="KW-0804">Transcription</keyword>
<feature type="DNA-binding region" description="OmpR/PhoB-type" evidence="7">
    <location>
        <begin position="1"/>
        <end position="100"/>
    </location>
</feature>
<organism evidence="10 11">
    <name type="scientific">Streptomyces canarius</name>
    <dbReference type="NCBI Taxonomy" id="285453"/>
    <lineage>
        <taxon>Bacteria</taxon>
        <taxon>Bacillati</taxon>
        <taxon>Actinomycetota</taxon>
        <taxon>Actinomycetes</taxon>
        <taxon>Kitasatosporales</taxon>
        <taxon>Streptomycetaceae</taxon>
        <taxon>Streptomyces</taxon>
    </lineage>
</organism>
<evidence type="ECO:0000256" key="2">
    <source>
        <dbReference type="ARBA" id="ARBA00023012"/>
    </source>
</evidence>
<dbReference type="PANTHER" id="PTHR35807">
    <property type="entry name" value="TRANSCRIPTIONAL REGULATOR REDD-RELATED"/>
    <property type="match status" value="1"/>
</dbReference>
<dbReference type="SUPFAM" id="SSF48452">
    <property type="entry name" value="TPR-like"/>
    <property type="match status" value="3"/>
</dbReference>
<comment type="similarity">
    <text evidence="1">Belongs to the AfsR/DnrI/RedD regulatory family.</text>
</comment>
<evidence type="ECO:0000313" key="11">
    <source>
        <dbReference type="Proteomes" id="UP000653644"/>
    </source>
</evidence>
<dbReference type="InterPro" id="IPR016032">
    <property type="entry name" value="Sig_transdc_resp-reg_C-effctor"/>
</dbReference>
<reference evidence="11" key="1">
    <citation type="journal article" date="2019" name="Int. J. Syst. Evol. Microbiol.">
        <title>The Global Catalogue of Microorganisms (GCM) 10K type strain sequencing project: providing services to taxonomists for standard genome sequencing and annotation.</title>
        <authorList>
            <consortium name="The Broad Institute Genomics Platform"/>
            <consortium name="The Broad Institute Genome Sequencing Center for Infectious Disease"/>
            <person name="Wu L."/>
            <person name="Ma J."/>
        </authorList>
    </citation>
    <scope>NUCLEOTIDE SEQUENCE [LARGE SCALE GENOMIC DNA]</scope>
    <source>
        <strain evidence="11">JCM 4733</strain>
    </source>
</reference>
<dbReference type="CDD" id="cd15831">
    <property type="entry name" value="BTAD"/>
    <property type="match status" value="1"/>
</dbReference>
<dbReference type="InterPro" id="IPR019734">
    <property type="entry name" value="TPR_rpt"/>
</dbReference>
<keyword evidence="4 7" id="KW-0238">DNA-binding</keyword>
<evidence type="ECO:0000256" key="1">
    <source>
        <dbReference type="ARBA" id="ARBA00005820"/>
    </source>
</evidence>
<keyword evidence="6" id="KW-0802">TPR repeat</keyword>
<keyword evidence="11" id="KW-1185">Reference proteome</keyword>
<protein>
    <submittedName>
        <fullName evidence="10">SARP family transcriptional regulator</fullName>
    </submittedName>
</protein>
<proteinExistence type="inferred from homology"/>
<dbReference type="Gene3D" id="1.10.10.10">
    <property type="entry name" value="Winged helix-like DNA-binding domain superfamily/Winged helix DNA-binding domain"/>
    <property type="match status" value="1"/>
</dbReference>
<dbReference type="Pfam" id="PF13181">
    <property type="entry name" value="TPR_8"/>
    <property type="match status" value="1"/>
</dbReference>
<gene>
    <name evidence="10" type="ORF">GCM10010345_77840</name>
</gene>
<dbReference type="InterPro" id="IPR005158">
    <property type="entry name" value="BTAD"/>
</dbReference>
<evidence type="ECO:0000256" key="8">
    <source>
        <dbReference type="SAM" id="MobiDB-lite"/>
    </source>
</evidence>
<dbReference type="PROSITE" id="PS51755">
    <property type="entry name" value="OMPR_PHOB"/>
    <property type="match status" value="1"/>
</dbReference>
<evidence type="ECO:0000313" key="10">
    <source>
        <dbReference type="EMBL" id="GHA62172.1"/>
    </source>
</evidence>